<comment type="similarity">
    <text evidence="2">Belongs to the fasciclin-like AGP family.</text>
</comment>
<reference evidence="12" key="2">
    <citation type="submission" date="2021-03" db="UniProtKB">
        <authorList>
            <consortium name="EnsemblPlants"/>
        </authorList>
    </citation>
    <scope>IDENTIFICATION</scope>
</reference>
<dbReference type="AlphaFoldDB" id="A0A803KYX5"/>
<dbReference type="Gene3D" id="2.30.180.10">
    <property type="entry name" value="FAS1 domain"/>
    <property type="match status" value="2"/>
</dbReference>
<dbReference type="Gramene" id="AUR62004234-RA">
    <property type="protein sequence ID" value="AUR62004234-RA:cds"/>
    <property type="gene ID" value="AUR62004234"/>
</dbReference>
<dbReference type="PANTHER" id="PTHR32382">
    <property type="entry name" value="FASCICLIN-LIKE ARABINOGALACTAN PROTEIN"/>
    <property type="match status" value="1"/>
</dbReference>
<keyword evidence="4" id="KW-0336">GPI-anchor</keyword>
<dbReference type="GO" id="GO:0005886">
    <property type="term" value="C:plasma membrane"/>
    <property type="evidence" value="ECO:0007669"/>
    <property type="project" value="UniProtKB-SubCell"/>
</dbReference>
<feature type="compositionally biased region" description="Low complexity" evidence="8">
    <location>
        <begin position="333"/>
        <end position="342"/>
    </location>
</feature>
<feature type="compositionally biased region" description="Low complexity" evidence="8">
    <location>
        <begin position="303"/>
        <end position="326"/>
    </location>
</feature>
<dbReference type="PROSITE" id="PS50213">
    <property type="entry name" value="FAS1"/>
    <property type="match status" value="2"/>
</dbReference>
<dbReference type="FunFam" id="2.30.180.10:FF:000008">
    <property type="entry name" value="Fasciclin-like arabinogalactan protein 10"/>
    <property type="match status" value="1"/>
</dbReference>
<keyword evidence="3" id="KW-1003">Cell membrane</keyword>
<evidence type="ECO:0000256" key="5">
    <source>
        <dbReference type="ARBA" id="ARBA00022729"/>
    </source>
</evidence>
<keyword evidence="4" id="KW-0325">Glycoprotein</keyword>
<dbReference type="OMA" id="YYDPTKL"/>
<keyword evidence="13" id="KW-1185">Reference proteome</keyword>
<keyword evidence="6 9" id="KW-0472">Membrane</keyword>
<feature type="domain" description="FAS1" evidence="11">
    <location>
        <begin position="22"/>
        <end position="138"/>
    </location>
</feature>
<dbReference type="SMART" id="SM00554">
    <property type="entry name" value="FAS1"/>
    <property type="match status" value="1"/>
</dbReference>
<dbReference type="SUPFAM" id="SSF82153">
    <property type="entry name" value="FAS1 domain"/>
    <property type="match status" value="2"/>
</dbReference>
<reference evidence="12" key="1">
    <citation type="journal article" date="2017" name="Nature">
        <title>The genome of Chenopodium quinoa.</title>
        <authorList>
            <person name="Jarvis D.E."/>
            <person name="Ho Y.S."/>
            <person name="Lightfoot D.J."/>
            <person name="Schmoeckel S.M."/>
            <person name="Li B."/>
            <person name="Borm T.J.A."/>
            <person name="Ohyanagi H."/>
            <person name="Mineta K."/>
            <person name="Michell C.T."/>
            <person name="Saber N."/>
            <person name="Kharbatia N.M."/>
            <person name="Rupper R.R."/>
            <person name="Sharp A.R."/>
            <person name="Dally N."/>
            <person name="Boughton B.A."/>
            <person name="Woo Y.H."/>
            <person name="Gao G."/>
            <person name="Schijlen E.G.W.M."/>
            <person name="Guo X."/>
            <person name="Momin A.A."/>
            <person name="Negrao S."/>
            <person name="Al-Babili S."/>
            <person name="Gehring C."/>
            <person name="Roessner U."/>
            <person name="Jung C."/>
            <person name="Murphy K."/>
            <person name="Arold S.T."/>
            <person name="Gojobori T."/>
            <person name="van der Linden C.G."/>
            <person name="van Loo E.N."/>
            <person name="Jellen E.N."/>
            <person name="Maughan P.J."/>
            <person name="Tester M."/>
        </authorList>
    </citation>
    <scope>NUCLEOTIDE SEQUENCE [LARGE SCALE GENOMIC DNA]</scope>
    <source>
        <strain evidence="12">cv. PI 614886</strain>
    </source>
</reference>
<evidence type="ECO:0000256" key="2">
    <source>
        <dbReference type="ARBA" id="ARBA00007843"/>
    </source>
</evidence>
<evidence type="ECO:0000256" key="10">
    <source>
        <dbReference type="SAM" id="SignalP"/>
    </source>
</evidence>
<evidence type="ECO:0000256" key="8">
    <source>
        <dbReference type="SAM" id="MobiDB-lite"/>
    </source>
</evidence>
<dbReference type="InterPro" id="IPR036378">
    <property type="entry name" value="FAS1_dom_sf"/>
</dbReference>
<evidence type="ECO:0000256" key="9">
    <source>
        <dbReference type="SAM" id="Phobius"/>
    </source>
</evidence>
<evidence type="ECO:0000259" key="11">
    <source>
        <dbReference type="PROSITE" id="PS50213"/>
    </source>
</evidence>
<sequence>MASAMKTTVIFSLLSIIAVCHAHNITEILSSDPSLSQFNSYLTQTKLDDEINSRQTITVLALDNGAMSTFTSGKPLSVVKNLLSLHVLLDYYDPKKLHSIANGTVLTTTLYQTTGSASAQEGQIPYNISVLEISAPIIAPALLTAAGSDVNLTAVLDKAGCKTFASLISSSGVLKIFQNQMEKGITIFAPTDEAFKAKGVPDLSKLSNAEVVSLLQFHALSSYSPVGTLKTTKGKLATLAPGGGKYDLSPSTSGDTVTLHTGVDSSRVAGTLLDSTPVVVYSVDNVLLPVALFGESPAPAPAPESDSPSPAPSPEADSPSPASTPASSPPSPASAESPAGESPAERPGTDADDSSPKNGVAQRKGSTLFIAVVLSVAFGVISLVL</sequence>
<evidence type="ECO:0000256" key="6">
    <source>
        <dbReference type="ARBA" id="ARBA00023136"/>
    </source>
</evidence>
<feature type="transmembrane region" description="Helical" evidence="9">
    <location>
        <begin position="365"/>
        <end position="384"/>
    </location>
</feature>
<feature type="domain" description="FAS1" evidence="11">
    <location>
        <begin position="148"/>
        <end position="287"/>
    </location>
</feature>
<organism evidence="12 13">
    <name type="scientific">Chenopodium quinoa</name>
    <name type="common">Quinoa</name>
    <dbReference type="NCBI Taxonomy" id="63459"/>
    <lineage>
        <taxon>Eukaryota</taxon>
        <taxon>Viridiplantae</taxon>
        <taxon>Streptophyta</taxon>
        <taxon>Embryophyta</taxon>
        <taxon>Tracheophyta</taxon>
        <taxon>Spermatophyta</taxon>
        <taxon>Magnoliopsida</taxon>
        <taxon>eudicotyledons</taxon>
        <taxon>Gunneridae</taxon>
        <taxon>Pentapetalae</taxon>
        <taxon>Caryophyllales</taxon>
        <taxon>Chenopodiaceae</taxon>
        <taxon>Chenopodioideae</taxon>
        <taxon>Atripliceae</taxon>
        <taxon>Chenopodium</taxon>
    </lineage>
</organism>
<comment type="subcellular location">
    <subcellularLocation>
        <location evidence="1">Cell membrane</location>
        <topology evidence="1">Lipid-anchor</topology>
        <topology evidence="1">GPI-anchor</topology>
    </subcellularLocation>
</comment>
<accession>A0A803KYX5</accession>
<dbReference type="InterPro" id="IPR033254">
    <property type="entry name" value="Plant_FLA"/>
</dbReference>
<dbReference type="Pfam" id="PF02469">
    <property type="entry name" value="Fasciclin"/>
    <property type="match status" value="2"/>
</dbReference>
<evidence type="ECO:0000256" key="4">
    <source>
        <dbReference type="ARBA" id="ARBA00022622"/>
    </source>
</evidence>
<feature type="signal peptide" evidence="10">
    <location>
        <begin position="1"/>
        <end position="22"/>
    </location>
</feature>
<keyword evidence="7" id="KW-0449">Lipoprotein</keyword>
<feature type="chain" id="PRO_5030598411" description="FAS1 domain-containing protein" evidence="10">
    <location>
        <begin position="23"/>
        <end position="385"/>
    </location>
</feature>
<feature type="region of interest" description="Disordered" evidence="8">
    <location>
        <begin position="298"/>
        <end position="361"/>
    </location>
</feature>
<dbReference type="Proteomes" id="UP000596660">
    <property type="component" value="Unplaced"/>
</dbReference>
<dbReference type="PANTHER" id="PTHR32382:SF5">
    <property type="entry name" value="FASCICLIN-LIKE ARABINOGALACTAN PROTEIN 8"/>
    <property type="match status" value="1"/>
</dbReference>
<keyword evidence="9" id="KW-0812">Transmembrane</keyword>
<proteinExistence type="inferred from homology"/>
<keyword evidence="5 10" id="KW-0732">Signal</keyword>
<protein>
    <recommendedName>
        <fullName evidence="11">FAS1 domain-containing protein</fullName>
    </recommendedName>
</protein>
<dbReference type="InterPro" id="IPR000782">
    <property type="entry name" value="FAS1_domain"/>
</dbReference>
<evidence type="ECO:0000256" key="7">
    <source>
        <dbReference type="ARBA" id="ARBA00023288"/>
    </source>
</evidence>
<evidence type="ECO:0000313" key="13">
    <source>
        <dbReference type="Proteomes" id="UP000596660"/>
    </source>
</evidence>
<evidence type="ECO:0000256" key="3">
    <source>
        <dbReference type="ARBA" id="ARBA00022475"/>
    </source>
</evidence>
<evidence type="ECO:0000313" key="12">
    <source>
        <dbReference type="EnsemblPlants" id="AUR62004234-RA:cds"/>
    </source>
</evidence>
<name>A0A803KYX5_CHEQI</name>
<dbReference type="GO" id="GO:0098552">
    <property type="term" value="C:side of membrane"/>
    <property type="evidence" value="ECO:0007669"/>
    <property type="project" value="UniProtKB-KW"/>
</dbReference>
<keyword evidence="9" id="KW-1133">Transmembrane helix</keyword>
<evidence type="ECO:0000256" key="1">
    <source>
        <dbReference type="ARBA" id="ARBA00004609"/>
    </source>
</evidence>
<dbReference type="EnsemblPlants" id="AUR62004234-RA">
    <property type="protein sequence ID" value="AUR62004234-RA:cds"/>
    <property type="gene ID" value="AUR62004234"/>
</dbReference>